<accession>A0A2P2K7B6</accession>
<reference evidence="1" key="1">
    <citation type="submission" date="2018-02" db="EMBL/GenBank/DDBJ databases">
        <title>Rhizophora mucronata_Transcriptome.</title>
        <authorList>
            <person name="Meera S.P."/>
            <person name="Sreeshan A."/>
            <person name="Augustine A."/>
        </authorList>
    </citation>
    <scope>NUCLEOTIDE SEQUENCE</scope>
    <source>
        <tissue evidence="1">Leaf</tissue>
    </source>
</reference>
<name>A0A2P2K7B6_RHIMU</name>
<proteinExistence type="predicted"/>
<evidence type="ECO:0000313" key="1">
    <source>
        <dbReference type="EMBL" id="MBX01602.1"/>
    </source>
</evidence>
<sequence length="19" mass="2262">MILNDRNFKKIKTGELNLN</sequence>
<dbReference type="EMBL" id="GGEC01021118">
    <property type="protein sequence ID" value="MBX01602.1"/>
    <property type="molecule type" value="Transcribed_RNA"/>
</dbReference>
<dbReference type="AlphaFoldDB" id="A0A2P2K7B6"/>
<organism evidence="1">
    <name type="scientific">Rhizophora mucronata</name>
    <name type="common">Asiatic mangrove</name>
    <dbReference type="NCBI Taxonomy" id="61149"/>
    <lineage>
        <taxon>Eukaryota</taxon>
        <taxon>Viridiplantae</taxon>
        <taxon>Streptophyta</taxon>
        <taxon>Embryophyta</taxon>
        <taxon>Tracheophyta</taxon>
        <taxon>Spermatophyta</taxon>
        <taxon>Magnoliopsida</taxon>
        <taxon>eudicotyledons</taxon>
        <taxon>Gunneridae</taxon>
        <taxon>Pentapetalae</taxon>
        <taxon>rosids</taxon>
        <taxon>fabids</taxon>
        <taxon>Malpighiales</taxon>
        <taxon>Rhizophoraceae</taxon>
        <taxon>Rhizophora</taxon>
    </lineage>
</organism>
<protein>
    <submittedName>
        <fullName evidence="1">Uncharacterized protein</fullName>
    </submittedName>
</protein>